<gene>
    <name evidence="1" type="ORF">ABZ921_33555</name>
</gene>
<dbReference type="Proteomes" id="UP001551176">
    <property type="component" value="Unassembled WGS sequence"/>
</dbReference>
<protein>
    <submittedName>
        <fullName evidence="1">Uncharacterized protein</fullName>
    </submittedName>
</protein>
<keyword evidence="2" id="KW-1185">Reference proteome</keyword>
<evidence type="ECO:0000313" key="1">
    <source>
        <dbReference type="EMBL" id="MEU6825566.1"/>
    </source>
</evidence>
<evidence type="ECO:0000313" key="2">
    <source>
        <dbReference type="Proteomes" id="UP001551176"/>
    </source>
</evidence>
<name>A0ABV3BX30_9ACTN</name>
<accession>A0ABV3BX30</accession>
<reference evidence="1 2" key="1">
    <citation type="submission" date="2024-06" db="EMBL/GenBank/DDBJ databases">
        <title>The Natural Products Discovery Center: Release of the First 8490 Sequenced Strains for Exploring Actinobacteria Biosynthetic Diversity.</title>
        <authorList>
            <person name="Kalkreuter E."/>
            <person name="Kautsar S.A."/>
            <person name="Yang D."/>
            <person name="Bader C.D."/>
            <person name="Teijaro C.N."/>
            <person name="Fluegel L."/>
            <person name="Davis C.M."/>
            <person name="Simpson J.R."/>
            <person name="Lauterbach L."/>
            <person name="Steele A.D."/>
            <person name="Gui C."/>
            <person name="Meng S."/>
            <person name="Li G."/>
            <person name="Viehrig K."/>
            <person name="Ye F."/>
            <person name="Su P."/>
            <person name="Kiefer A.F."/>
            <person name="Nichols A."/>
            <person name="Cepeda A.J."/>
            <person name="Yan W."/>
            <person name="Fan B."/>
            <person name="Jiang Y."/>
            <person name="Adhikari A."/>
            <person name="Zheng C.-J."/>
            <person name="Schuster L."/>
            <person name="Cowan T.M."/>
            <person name="Smanski M.J."/>
            <person name="Chevrette M.G."/>
            <person name="De Carvalho L.P.S."/>
            <person name="Shen B."/>
        </authorList>
    </citation>
    <scope>NUCLEOTIDE SEQUENCE [LARGE SCALE GENOMIC DNA]</scope>
    <source>
        <strain evidence="1 2">NPDC046838</strain>
    </source>
</reference>
<comment type="caution">
    <text evidence="1">The sequence shown here is derived from an EMBL/GenBank/DDBJ whole genome shotgun (WGS) entry which is preliminary data.</text>
</comment>
<sequence>MARTGMVNGGITRGQCRTADTAEQAMVWMRTSVRTLLSAFSPEEQARAYGWLDHGQWEAVARLKAAEPYAFGAAVGDTYVEWSARLVGFLPVVQAADGASDCRGTPR</sequence>
<dbReference type="EMBL" id="JBEYXV010000021">
    <property type="protein sequence ID" value="MEU6825566.1"/>
    <property type="molecule type" value="Genomic_DNA"/>
</dbReference>
<proteinExistence type="predicted"/>
<organism evidence="1 2">
    <name type="scientific">Streptomyces atriruber</name>
    <dbReference type="NCBI Taxonomy" id="545121"/>
    <lineage>
        <taxon>Bacteria</taxon>
        <taxon>Bacillati</taxon>
        <taxon>Actinomycetota</taxon>
        <taxon>Actinomycetes</taxon>
        <taxon>Kitasatosporales</taxon>
        <taxon>Streptomycetaceae</taxon>
        <taxon>Streptomyces</taxon>
    </lineage>
</organism>
<dbReference type="RefSeq" id="WP_359356174.1">
    <property type="nucleotide sequence ID" value="NZ_JBEYXV010000021.1"/>
</dbReference>